<feature type="chain" id="PRO_5040430622" evidence="1">
    <location>
        <begin position="19"/>
        <end position="311"/>
    </location>
</feature>
<protein>
    <submittedName>
        <fullName evidence="2">Uncharacterized protein</fullName>
    </submittedName>
</protein>
<dbReference type="Proteomes" id="UP000748756">
    <property type="component" value="Unassembled WGS sequence"/>
</dbReference>
<accession>A0A9P5RCW6</accession>
<dbReference type="EMBL" id="JAAAUQ010002096">
    <property type="protein sequence ID" value="KAF9127932.1"/>
    <property type="molecule type" value="Genomic_DNA"/>
</dbReference>
<dbReference type="AlphaFoldDB" id="A0A9P5RCW6"/>
<name>A0A9P5RCW6_9FUNG</name>
<sequence length="311" mass="34279">MKLYLAVLLVCLAGSCHALPQQYMLTPSENMSCGHPQSGADIGPHSDVDIDPQSSEDLVQLLVKTHGSKVEKATGMKVYSIDKPKGGYWRVGALDSCNIEIGPTSAIGDTLLCPSQSPSTCNLGITVVDSQTFRDEIGFHAEYTIEVSGGLPGVFEAKVSATYGLSYTYSKEYSKGQEISYSFPVSPGRTCTPTRVSYRQRCIGTIWEVANDAWTGHCKDLPFDFADKHRWFSYPGDAGEFGWFQYVQYRPGQIPQLWTVHTSHGYRPISCADVDKLVQVRSLRQLRVDNDAKASLEFDTGRSISAVTCIY</sequence>
<proteinExistence type="predicted"/>
<dbReference type="PROSITE" id="PS51257">
    <property type="entry name" value="PROKAR_LIPOPROTEIN"/>
    <property type="match status" value="1"/>
</dbReference>
<evidence type="ECO:0000256" key="1">
    <source>
        <dbReference type="SAM" id="SignalP"/>
    </source>
</evidence>
<evidence type="ECO:0000313" key="2">
    <source>
        <dbReference type="EMBL" id="KAF9127932.1"/>
    </source>
</evidence>
<gene>
    <name evidence="2" type="ORF">BG015_004430</name>
</gene>
<keyword evidence="1" id="KW-0732">Signal</keyword>
<feature type="signal peptide" evidence="1">
    <location>
        <begin position="1"/>
        <end position="18"/>
    </location>
</feature>
<comment type="caution">
    <text evidence="2">The sequence shown here is derived from an EMBL/GenBank/DDBJ whole genome shotgun (WGS) entry which is preliminary data.</text>
</comment>
<dbReference type="Gene3D" id="2.170.15.10">
    <property type="entry name" value="Proaerolysin, chain A, domain 3"/>
    <property type="match status" value="1"/>
</dbReference>
<organism evidence="2 3">
    <name type="scientific">Linnemannia schmuckeri</name>
    <dbReference type="NCBI Taxonomy" id="64567"/>
    <lineage>
        <taxon>Eukaryota</taxon>
        <taxon>Fungi</taxon>
        <taxon>Fungi incertae sedis</taxon>
        <taxon>Mucoromycota</taxon>
        <taxon>Mortierellomycotina</taxon>
        <taxon>Mortierellomycetes</taxon>
        <taxon>Mortierellales</taxon>
        <taxon>Mortierellaceae</taxon>
        <taxon>Linnemannia</taxon>
    </lineage>
</organism>
<evidence type="ECO:0000313" key="3">
    <source>
        <dbReference type="Proteomes" id="UP000748756"/>
    </source>
</evidence>
<reference evidence="2" key="1">
    <citation type="journal article" date="2020" name="Fungal Divers.">
        <title>Resolving the Mortierellaceae phylogeny through synthesis of multi-gene phylogenetics and phylogenomics.</title>
        <authorList>
            <person name="Vandepol N."/>
            <person name="Liber J."/>
            <person name="Desiro A."/>
            <person name="Na H."/>
            <person name="Kennedy M."/>
            <person name="Barry K."/>
            <person name="Grigoriev I.V."/>
            <person name="Miller A.N."/>
            <person name="O'Donnell K."/>
            <person name="Stajich J.E."/>
            <person name="Bonito G."/>
        </authorList>
    </citation>
    <scope>NUCLEOTIDE SEQUENCE</scope>
    <source>
        <strain evidence="2">NRRL 6426</strain>
    </source>
</reference>
<keyword evidence="3" id="KW-1185">Reference proteome</keyword>
<dbReference type="OrthoDB" id="2379421at2759"/>